<feature type="domain" description="TLDc" evidence="1">
    <location>
        <begin position="84"/>
        <end position="250"/>
    </location>
</feature>
<dbReference type="OrthoDB" id="10001977at2759"/>
<dbReference type="InterPro" id="IPR006571">
    <property type="entry name" value="TLDc_dom"/>
</dbReference>
<keyword evidence="3" id="KW-1185">Reference proteome</keyword>
<comment type="caution">
    <text evidence="2">The sequence shown here is derived from an EMBL/GenBank/DDBJ whole genome shotgun (WGS) entry which is preliminary data.</text>
</comment>
<protein>
    <recommendedName>
        <fullName evidence="1">TLDc domain-containing protein</fullName>
    </recommendedName>
</protein>
<sequence>MQQQLKLISCCASMSAVDAVKAAGVRSELDAIGVSVMFARVVSKQNAQIADLTKLIDSRFEEMKAELQKEREACVNDQLQQSLILRDHEKQSKMKLYFQQACTHLRYSRLLYRGSADGFTAASFHRLCDNIQNTLTIVKTTHGKIIGGFTTKAWTPTGTLLKDVHAWLFNIEAPSIFKVKQGGEQAIGTNQEYGPIFGGGNDLCIAENSNTYNNSVKGHSYQYGENGSNLLLSKGKVIFTVQDIEVYQLYDETI</sequence>
<organism evidence="2 3">
    <name type="scientific">Halteria grandinella</name>
    <dbReference type="NCBI Taxonomy" id="5974"/>
    <lineage>
        <taxon>Eukaryota</taxon>
        <taxon>Sar</taxon>
        <taxon>Alveolata</taxon>
        <taxon>Ciliophora</taxon>
        <taxon>Intramacronucleata</taxon>
        <taxon>Spirotrichea</taxon>
        <taxon>Stichotrichia</taxon>
        <taxon>Sporadotrichida</taxon>
        <taxon>Halteriidae</taxon>
        <taxon>Halteria</taxon>
    </lineage>
</organism>
<name>A0A8J8T2A4_HALGN</name>
<accession>A0A8J8T2A4</accession>
<dbReference type="AlphaFoldDB" id="A0A8J8T2A4"/>
<gene>
    <name evidence="2" type="ORF">FGO68_gene8567</name>
</gene>
<dbReference type="Pfam" id="PF07534">
    <property type="entry name" value="TLD"/>
    <property type="match status" value="1"/>
</dbReference>
<dbReference type="Proteomes" id="UP000785679">
    <property type="component" value="Unassembled WGS sequence"/>
</dbReference>
<evidence type="ECO:0000313" key="3">
    <source>
        <dbReference type="Proteomes" id="UP000785679"/>
    </source>
</evidence>
<proteinExistence type="predicted"/>
<dbReference type="PROSITE" id="PS51886">
    <property type="entry name" value="TLDC"/>
    <property type="match status" value="1"/>
</dbReference>
<dbReference type="EMBL" id="RRYP01008682">
    <property type="protein sequence ID" value="TNV79609.1"/>
    <property type="molecule type" value="Genomic_DNA"/>
</dbReference>
<reference evidence="2" key="1">
    <citation type="submission" date="2019-06" db="EMBL/GenBank/DDBJ databases">
        <authorList>
            <person name="Zheng W."/>
        </authorList>
    </citation>
    <scope>NUCLEOTIDE SEQUENCE</scope>
    <source>
        <strain evidence="2">QDHG01</strain>
    </source>
</reference>
<evidence type="ECO:0000313" key="2">
    <source>
        <dbReference type="EMBL" id="TNV79609.1"/>
    </source>
</evidence>
<dbReference type="SMART" id="SM00584">
    <property type="entry name" value="TLDc"/>
    <property type="match status" value="1"/>
</dbReference>
<evidence type="ECO:0000259" key="1">
    <source>
        <dbReference type="PROSITE" id="PS51886"/>
    </source>
</evidence>